<gene>
    <name evidence="5" type="ORF">GE061_006188</name>
</gene>
<evidence type="ECO:0000259" key="4">
    <source>
        <dbReference type="PROSITE" id="PS51031"/>
    </source>
</evidence>
<dbReference type="OrthoDB" id="6147983at2759"/>
<feature type="domain" description="MADF" evidence="3">
    <location>
        <begin position="10"/>
        <end position="95"/>
    </location>
</feature>
<proteinExistence type="predicted"/>
<dbReference type="GO" id="GO:0003677">
    <property type="term" value="F:DNA binding"/>
    <property type="evidence" value="ECO:0007669"/>
    <property type="project" value="InterPro"/>
</dbReference>
<dbReference type="PROSITE" id="PS51029">
    <property type="entry name" value="MADF"/>
    <property type="match status" value="1"/>
</dbReference>
<dbReference type="GO" id="GO:0005634">
    <property type="term" value="C:nucleus"/>
    <property type="evidence" value="ECO:0007669"/>
    <property type="project" value="UniProtKB-SubCell"/>
</dbReference>
<protein>
    <recommendedName>
        <fullName evidence="7">MADF domain-containing protein</fullName>
    </recommendedName>
</protein>
<comment type="caution">
    <text evidence="5">The sequence shown here is derived from an EMBL/GenBank/DDBJ whole genome shotgun (WGS) entry which is preliminary data.</text>
</comment>
<dbReference type="GO" id="GO:0006357">
    <property type="term" value="P:regulation of transcription by RNA polymerase II"/>
    <property type="evidence" value="ECO:0007669"/>
    <property type="project" value="TreeGrafter"/>
</dbReference>
<feature type="compositionally biased region" description="Basic and acidic residues" evidence="2">
    <location>
        <begin position="116"/>
        <end position="126"/>
    </location>
</feature>
<feature type="compositionally biased region" description="Polar residues" evidence="2">
    <location>
        <begin position="133"/>
        <end position="144"/>
    </location>
</feature>
<keyword evidence="1" id="KW-0539">Nucleus</keyword>
<dbReference type="Pfam" id="PF10545">
    <property type="entry name" value="MADF_DNA_bdg"/>
    <property type="match status" value="1"/>
</dbReference>
<dbReference type="PANTHER" id="PTHR12243:SF60">
    <property type="entry name" value="SI:CH211-15D5.12-RELATED"/>
    <property type="match status" value="1"/>
</dbReference>
<reference evidence="5" key="1">
    <citation type="journal article" date="2021" name="Mol. Ecol. Resour.">
        <title>Apolygus lucorum genome provides insights into omnivorousness and mesophyll feeding.</title>
        <authorList>
            <person name="Liu Y."/>
            <person name="Liu H."/>
            <person name="Wang H."/>
            <person name="Huang T."/>
            <person name="Liu B."/>
            <person name="Yang B."/>
            <person name="Yin L."/>
            <person name="Li B."/>
            <person name="Zhang Y."/>
            <person name="Zhang S."/>
            <person name="Jiang F."/>
            <person name="Zhang X."/>
            <person name="Ren Y."/>
            <person name="Wang B."/>
            <person name="Wang S."/>
            <person name="Lu Y."/>
            <person name="Wu K."/>
            <person name="Fan W."/>
            <person name="Wang G."/>
        </authorList>
    </citation>
    <scope>NUCLEOTIDE SEQUENCE</scope>
    <source>
        <strain evidence="5">12Hb</strain>
    </source>
</reference>
<dbReference type="InterPro" id="IPR039353">
    <property type="entry name" value="TF_Adf1"/>
</dbReference>
<evidence type="ECO:0000313" key="5">
    <source>
        <dbReference type="EMBL" id="KAF6199890.1"/>
    </source>
</evidence>
<name>A0A8S9WSI0_APOLU</name>
<dbReference type="InterPro" id="IPR006578">
    <property type="entry name" value="MADF-dom"/>
</dbReference>
<organism evidence="5 6">
    <name type="scientific">Apolygus lucorum</name>
    <name type="common">Small green plant bug</name>
    <name type="synonym">Lygocoris lucorum</name>
    <dbReference type="NCBI Taxonomy" id="248454"/>
    <lineage>
        <taxon>Eukaryota</taxon>
        <taxon>Metazoa</taxon>
        <taxon>Ecdysozoa</taxon>
        <taxon>Arthropoda</taxon>
        <taxon>Hexapoda</taxon>
        <taxon>Insecta</taxon>
        <taxon>Pterygota</taxon>
        <taxon>Neoptera</taxon>
        <taxon>Paraneoptera</taxon>
        <taxon>Hemiptera</taxon>
        <taxon>Heteroptera</taxon>
        <taxon>Panheteroptera</taxon>
        <taxon>Cimicomorpha</taxon>
        <taxon>Miridae</taxon>
        <taxon>Mirini</taxon>
        <taxon>Apolygus</taxon>
    </lineage>
</organism>
<sequence length="248" mass="28786">MRDDPDFNIDLVQEIEKYPSLYDPTHVDYTRRNVQDRVWRDLAEKMDEPVDAIKSRWKNLRSRHFKVKNHSMSGAVKRKSYYLAEYLQFLDKVGERPAEEPFYDVHDVLKVEVDDAMDQDPRRPNRPEVSMYRDNSQMSQNTVAESESSEEDVVQVAQDKSTARKPVPPLNNGSVHSFEQNPRAHALKNSQAQFVNMPGSASNLVSLVDPDLAFMYSLVPDVKNMKDDVKRRFKIKLLQLVDETLTNQ</sequence>
<dbReference type="GO" id="GO:0005667">
    <property type="term" value="C:transcription regulator complex"/>
    <property type="evidence" value="ECO:0007669"/>
    <property type="project" value="TreeGrafter"/>
</dbReference>
<dbReference type="PROSITE" id="PS51031">
    <property type="entry name" value="BESS"/>
    <property type="match status" value="1"/>
</dbReference>
<dbReference type="Pfam" id="PF02944">
    <property type="entry name" value="BESS"/>
    <property type="match status" value="1"/>
</dbReference>
<dbReference type="Proteomes" id="UP000466442">
    <property type="component" value="Unassembled WGS sequence"/>
</dbReference>
<feature type="domain" description="BESS" evidence="4">
    <location>
        <begin position="208"/>
        <end position="247"/>
    </location>
</feature>
<evidence type="ECO:0008006" key="7">
    <source>
        <dbReference type="Google" id="ProtNLM"/>
    </source>
</evidence>
<evidence type="ECO:0000256" key="2">
    <source>
        <dbReference type="SAM" id="MobiDB-lite"/>
    </source>
</evidence>
<evidence type="ECO:0000313" key="6">
    <source>
        <dbReference type="Proteomes" id="UP000466442"/>
    </source>
</evidence>
<dbReference type="AlphaFoldDB" id="A0A8S9WSI0"/>
<dbReference type="PANTHER" id="PTHR12243">
    <property type="entry name" value="MADF DOMAIN TRANSCRIPTION FACTOR"/>
    <property type="match status" value="1"/>
</dbReference>
<feature type="region of interest" description="Disordered" evidence="2">
    <location>
        <begin position="116"/>
        <end position="173"/>
    </location>
</feature>
<keyword evidence="6" id="KW-1185">Reference proteome</keyword>
<evidence type="ECO:0000259" key="3">
    <source>
        <dbReference type="PROSITE" id="PS51029"/>
    </source>
</evidence>
<evidence type="ECO:0000256" key="1">
    <source>
        <dbReference type="PROSITE-ProRule" id="PRU00371"/>
    </source>
</evidence>
<dbReference type="InterPro" id="IPR004210">
    <property type="entry name" value="BESS_motif"/>
</dbReference>
<dbReference type="SMART" id="SM00595">
    <property type="entry name" value="MADF"/>
    <property type="match status" value="1"/>
</dbReference>
<accession>A0A8S9WSI0</accession>
<dbReference type="EMBL" id="WIXP02000014">
    <property type="protein sequence ID" value="KAF6199890.1"/>
    <property type="molecule type" value="Genomic_DNA"/>
</dbReference>
<comment type="subcellular location">
    <subcellularLocation>
        <location evidence="1">Nucleus</location>
    </subcellularLocation>
</comment>